<dbReference type="Pfam" id="PF06580">
    <property type="entry name" value="His_kinase"/>
    <property type="match status" value="1"/>
</dbReference>
<feature type="domain" description="Signal transduction histidine kinase internal region" evidence="2">
    <location>
        <begin position="155"/>
        <end position="233"/>
    </location>
</feature>
<evidence type="ECO:0000313" key="3">
    <source>
        <dbReference type="EMBL" id="BAO45456.1"/>
    </source>
</evidence>
<feature type="transmembrane region" description="Helical" evidence="1">
    <location>
        <begin position="51"/>
        <end position="72"/>
    </location>
</feature>
<sequence>MAQVEYRTEQSFLPDFCGVRTLFAVVVSTTVLAMVLALAATDHLQAFWENFSMGALYVQWIGLMAATFICVLRRWLGKLSHGRAGLVAWLLIMLAALLVSLIAGHLIPMEYFPGVSLGDLMIRTLGISGILGALILRYLYENHQQKQKELAESRARFQALQARIRPHFLFNSLNTVISLIPQHPGQAEEVLQDLADLFRASLGDESRMSSVGREMELTRQYLAVEQQRLGSRLRITWSLEDLPEDAPMPALLLQPLVENAVYHGIEPAVHGGEICIFGRYRNNVVALTVSNTLAEQDAGVHRQGNHMALENIRQRLAVRFGEEAGMHTGMVEDRYQVRIWFPVKGEKDA</sequence>
<keyword evidence="1" id="KW-0472">Membrane</keyword>
<feature type="transmembrane region" description="Helical" evidence="1">
    <location>
        <begin position="21"/>
        <end position="39"/>
    </location>
</feature>
<keyword evidence="4" id="KW-1185">Reference proteome</keyword>
<dbReference type="PANTHER" id="PTHR34220">
    <property type="entry name" value="SENSOR HISTIDINE KINASE YPDA"/>
    <property type="match status" value="1"/>
</dbReference>
<name>A0A7U6JIM5_9GAMM</name>
<dbReference type="Gene3D" id="3.30.565.10">
    <property type="entry name" value="Histidine kinase-like ATPase, C-terminal domain"/>
    <property type="match status" value="1"/>
</dbReference>
<dbReference type="PANTHER" id="PTHR34220:SF7">
    <property type="entry name" value="SENSOR HISTIDINE KINASE YPDA"/>
    <property type="match status" value="1"/>
</dbReference>
<dbReference type="OrthoDB" id="2514702at2"/>
<gene>
    <name evidence="3" type="ORF">TBH_C2550</name>
</gene>
<feature type="transmembrane region" description="Helical" evidence="1">
    <location>
        <begin position="84"/>
        <end position="108"/>
    </location>
</feature>
<reference evidence="3 4" key="1">
    <citation type="journal article" date="2014" name="PLoS ONE">
        <title>Physiological and genomic features of a novel sulfur-oxidizing gammaproteobacterium belonging to a previously uncultivated symbiotic lineage isolated from a hydrothermal vent.</title>
        <authorList>
            <person name="Nunoura T."/>
            <person name="Takaki Y."/>
            <person name="Kazama H."/>
            <person name="Kakuta J."/>
            <person name="Shimamura S."/>
            <person name="Makita H."/>
            <person name="Hirai M."/>
            <person name="Miyazaki M."/>
            <person name="Takai K."/>
        </authorList>
    </citation>
    <scope>NUCLEOTIDE SEQUENCE [LARGE SCALE GENOMIC DNA]</scope>
    <source>
        <strain evidence="3 4">Hiromi1</strain>
    </source>
</reference>
<dbReference type="InterPro" id="IPR050640">
    <property type="entry name" value="Bact_2-comp_sensor_kinase"/>
</dbReference>
<evidence type="ECO:0000259" key="2">
    <source>
        <dbReference type="Pfam" id="PF06580"/>
    </source>
</evidence>
<evidence type="ECO:0000313" key="4">
    <source>
        <dbReference type="Proteomes" id="UP000031631"/>
    </source>
</evidence>
<keyword evidence="3" id="KW-0418">Kinase</keyword>
<dbReference type="RefSeq" id="WP_041069115.1">
    <property type="nucleotide sequence ID" value="NZ_AP012273.1"/>
</dbReference>
<organism evidence="3 4">
    <name type="scientific">Thiolapillus brandeum</name>
    <dbReference type="NCBI Taxonomy" id="1076588"/>
    <lineage>
        <taxon>Bacteria</taxon>
        <taxon>Pseudomonadati</taxon>
        <taxon>Pseudomonadota</taxon>
        <taxon>Gammaproteobacteria</taxon>
        <taxon>Chromatiales</taxon>
        <taxon>Sedimenticolaceae</taxon>
        <taxon>Thiolapillus</taxon>
    </lineage>
</organism>
<evidence type="ECO:0000256" key="1">
    <source>
        <dbReference type="SAM" id="Phobius"/>
    </source>
</evidence>
<dbReference type="EC" id="2.7.13.3" evidence="3"/>
<keyword evidence="1" id="KW-0812">Transmembrane</keyword>
<dbReference type="InterPro" id="IPR010559">
    <property type="entry name" value="Sig_transdc_His_kin_internal"/>
</dbReference>
<dbReference type="GO" id="GO:0000155">
    <property type="term" value="F:phosphorelay sensor kinase activity"/>
    <property type="evidence" value="ECO:0007669"/>
    <property type="project" value="InterPro"/>
</dbReference>
<proteinExistence type="predicted"/>
<dbReference type="SUPFAM" id="SSF55874">
    <property type="entry name" value="ATPase domain of HSP90 chaperone/DNA topoisomerase II/histidine kinase"/>
    <property type="match status" value="1"/>
</dbReference>
<feature type="transmembrane region" description="Helical" evidence="1">
    <location>
        <begin position="120"/>
        <end position="140"/>
    </location>
</feature>
<accession>A0A7U6JIM5</accession>
<dbReference type="GO" id="GO:0016020">
    <property type="term" value="C:membrane"/>
    <property type="evidence" value="ECO:0007669"/>
    <property type="project" value="InterPro"/>
</dbReference>
<protein>
    <submittedName>
        <fullName evidence="3">Two-component system LytT family sensor histidine kinase AlgZ</fullName>
        <ecNumber evidence="3">2.7.13.3</ecNumber>
    </submittedName>
</protein>
<dbReference type="KEGG" id="tbn:TBH_C2550"/>
<dbReference type="EMBL" id="AP012273">
    <property type="protein sequence ID" value="BAO45456.1"/>
    <property type="molecule type" value="Genomic_DNA"/>
</dbReference>
<dbReference type="Proteomes" id="UP000031631">
    <property type="component" value="Chromosome"/>
</dbReference>
<dbReference type="AlphaFoldDB" id="A0A7U6JIM5"/>
<dbReference type="InterPro" id="IPR036890">
    <property type="entry name" value="HATPase_C_sf"/>
</dbReference>
<keyword evidence="3" id="KW-0808">Transferase</keyword>
<keyword evidence="1" id="KW-1133">Transmembrane helix</keyword>